<gene>
    <name evidence="2" type="ORF">BJR07_29890</name>
</gene>
<evidence type="ECO:0000313" key="2">
    <source>
        <dbReference type="EMBL" id="OKA30482.1"/>
    </source>
</evidence>
<accession>A0A1C4DU20</accession>
<dbReference type="EMBL" id="MPON01000037">
    <property type="protein sequence ID" value="OKA30482.1"/>
    <property type="molecule type" value="Genomic_DNA"/>
</dbReference>
<feature type="region of interest" description="Disordered" evidence="1">
    <location>
        <begin position="137"/>
        <end position="157"/>
    </location>
</feature>
<comment type="caution">
    <text evidence="2">The sequence shown here is derived from an EMBL/GenBank/DDBJ whole genome shotgun (WGS) entry which is preliminary data.</text>
</comment>
<dbReference type="RefSeq" id="WP_073519170.1">
    <property type="nucleotide sequence ID" value="NZ_MPOM01000070.1"/>
</dbReference>
<feature type="compositionally biased region" description="Basic and acidic residues" evidence="1">
    <location>
        <begin position="137"/>
        <end position="153"/>
    </location>
</feature>
<feature type="compositionally biased region" description="Low complexity" evidence="1">
    <location>
        <begin position="222"/>
        <end position="233"/>
    </location>
</feature>
<evidence type="ECO:0000256" key="1">
    <source>
        <dbReference type="SAM" id="MobiDB-lite"/>
    </source>
</evidence>
<feature type="region of interest" description="Disordered" evidence="1">
    <location>
        <begin position="169"/>
        <end position="240"/>
    </location>
</feature>
<protein>
    <submittedName>
        <fullName evidence="2">Uncharacterized protein</fullName>
    </submittedName>
</protein>
<name>A0A1C4DU20_BACCE</name>
<organism evidence="2 3">
    <name type="scientific">Bacillus cereus</name>
    <dbReference type="NCBI Taxonomy" id="1396"/>
    <lineage>
        <taxon>Bacteria</taxon>
        <taxon>Bacillati</taxon>
        <taxon>Bacillota</taxon>
        <taxon>Bacilli</taxon>
        <taxon>Bacillales</taxon>
        <taxon>Bacillaceae</taxon>
        <taxon>Bacillus</taxon>
        <taxon>Bacillus cereus group</taxon>
    </lineage>
</organism>
<reference evidence="2 3" key="1">
    <citation type="submission" date="2016-11" db="EMBL/GenBank/DDBJ databases">
        <title>Identification of Bacillus cereus isolated from egg-white.</title>
        <authorList>
            <person name="Soni A."/>
            <person name="Oey I."/>
            <person name="Silcock P."/>
            <person name="Bremer P."/>
        </authorList>
    </citation>
    <scope>NUCLEOTIDE SEQUENCE [LARGE SCALE GENOMIC DNA]</scope>
    <source>
        <strain evidence="2 3">NZAS03</strain>
    </source>
</reference>
<evidence type="ECO:0000313" key="3">
    <source>
        <dbReference type="Proteomes" id="UP000186535"/>
    </source>
</evidence>
<sequence length="381" mass="44522">MNGFNNFQEFLMWERATTDTIDFKKVYVDVADEDVVAGLLLSQIVYWHLPSKDTNITKLRIWKDKKLWLAKGRTDWWDEIRIGPRQFDRASKILVDQKIITKKVYKFNGDPMVHIHLHTDVFLKLLNKKVREEYERQLQKEKEKQEEENKKNQDQQQYSFQEPLLPANPLGASFLPNGENEITPENVENSGFNESVKTEIPNGEDAITKSEISSNESVKSLTENSTETSTQNTAKNNYSSSSKIDELHNIVDTLDLENDEEEEYINQMSHLFYQSVVERLKEKKVFTKRNEFLDVLKTLQSKDVRIGTMNQVDKSISEFLQDIHERSQTSDPIQVPAIYYAGRLAMVIERENTVELAKSFIQENKTKFEGTLLFYNFLEQK</sequence>
<dbReference type="AlphaFoldDB" id="A0A1C4DU20"/>
<feature type="compositionally biased region" description="Polar residues" evidence="1">
    <location>
        <begin position="186"/>
        <end position="195"/>
    </location>
</feature>
<feature type="compositionally biased region" description="Polar residues" evidence="1">
    <location>
        <begin position="210"/>
        <end position="221"/>
    </location>
</feature>
<dbReference type="Proteomes" id="UP000186535">
    <property type="component" value="Unassembled WGS sequence"/>
</dbReference>
<proteinExistence type="predicted"/>